<dbReference type="Proteomes" id="UP001152607">
    <property type="component" value="Unassembled WGS sequence"/>
</dbReference>
<evidence type="ECO:0000313" key="1">
    <source>
        <dbReference type="EMBL" id="CAI6335142.1"/>
    </source>
</evidence>
<dbReference type="AlphaFoldDB" id="A0A9W4UHK6"/>
<evidence type="ECO:0000313" key="2">
    <source>
        <dbReference type="Proteomes" id="UP001152607"/>
    </source>
</evidence>
<dbReference type="EMBL" id="CAOQHR010000005">
    <property type="protein sequence ID" value="CAI6335142.1"/>
    <property type="molecule type" value="Genomic_DNA"/>
</dbReference>
<name>A0A9W4UHK6_9PLEO</name>
<proteinExistence type="predicted"/>
<protein>
    <submittedName>
        <fullName evidence="1">Uncharacterized protein</fullName>
    </submittedName>
</protein>
<comment type="caution">
    <text evidence="1">The sequence shown here is derived from an EMBL/GenBank/DDBJ whole genome shotgun (WGS) entry which is preliminary data.</text>
</comment>
<sequence>MELMTAAMWKPHLQPIELVSTPPTINPVENPIDKRRWLHQPRHGRRSFAWVSGLDRMLE</sequence>
<reference evidence="1" key="1">
    <citation type="submission" date="2023-01" db="EMBL/GenBank/DDBJ databases">
        <authorList>
            <person name="Van Ghelder C."/>
            <person name="Rancurel C."/>
        </authorList>
    </citation>
    <scope>NUCLEOTIDE SEQUENCE</scope>
    <source>
        <strain evidence="1">CNCM I-4278</strain>
    </source>
</reference>
<keyword evidence="2" id="KW-1185">Reference proteome</keyword>
<accession>A0A9W4UHK6</accession>
<organism evidence="1 2">
    <name type="scientific">Periconia digitata</name>
    <dbReference type="NCBI Taxonomy" id="1303443"/>
    <lineage>
        <taxon>Eukaryota</taxon>
        <taxon>Fungi</taxon>
        <taxon>Dikarya</taxon>
        <taxon>Ascomycota</taxon>
        <taxon>Pezizomycotina</taxon>
        <taxon>Dothideomycetes</taxon>
        <taxon>Pleosporomycetidae</taxon>
        <taxon>Pleosporales</taxon>
        <taxon>Massarineae</taxon>
        <taxon>Periconiaceae</taxon>
        <taxon>Periconia</taxon>
    </lineage>
</organism>
<gene>
    <name evidence="1" type="ORF">PDIGIT_LOCUS8219</name>
</gene>